<organism evidence="1 2">
    <name type="scientific">Clohesyomyces aquaticus</name>
    <dbReference type="NCBI Taxonomy" id="1231657"/>
    <lineage>
        <taxon>Eukaryota</taxon>
        <taxon>Fungi</taxon>
        <taxon>Dikarya</taxon>
        <taxon>Ascomycota</taxon>
        <taxon>Pezizomycotina</taxon>
        <taxon>Dothideomycetes</taxon>
        <taxon>Pleosporomycetidae</taxon>
        <taxon>Pleosporales</taxon>
        <taxon>Lindgomycetaceae</taxon>
        <taxon>Clohesyomyces</taxon>
    </lineage>
</organism>
<protein>
    <submittedName>
        <fullName evidence="1">Uncharacterized protein</fullName>
    </submittedName>
</protein>
<dbReference type="AlphaFoldDB" id="A0A1Y1ZF68"/>
<proteinExistence type="predicted"/>
<keyword evidence="2" id="KW-1185">Reference proteome</keyword>
<reference evidence="1 2" key="1">
    <citation type="submission" date="2016-07" db="EMBL/GenBank/DDBJ databases">
        <title>Pervasive Adenine N6-methylation of Active Genes in Fungi.</title>
        <authorList>
            <consortium name="DOE Joint Genome Institute"/>
            <person name="Mondo S.J."/>
            <person name="Dannebaum R.O."/>
            <person name="Kuo R.C."/>
            <person name="Labutti K."/>
            <person name="Haridas S."/>
            <person name="Kuo A."/>
            <person name="Salamov A."/>
            <person name="Ahrendt S.R."/>
            <person name="Lipzen A."/>
            <person name="Sullivan W."/>
            <person name="Andreopoulos W.B."/>
            <person name="Clum A."/>
            <person name="Lindquist E."/>
            <person name="Daum C."/>
            <person name="Ramamoorthy G.K."/>
            <person name="Gryganskyi A."/>
            <person name="Culley D."/>
            <person name="Magnuson J.K."/>
            <person name="James T.Y."/>
            <person name="O'Malley M.A."/>
            <person name="Stajich J.E."/>
            <person name="Spatafora J.W."/>
            <person name="Visel A."/>
            <person name="Grigoriev I.V."/>
        </authorList>
    </citation>
    <scope>NUCLEOTIDE SEQUENCE [LARGE SCALE GENOMIC DNA]</scope>
    <source>
        <strain evidence="1 2">CBS 115471</strain>
    </source>
</reference>
<accession>A0A1Y1ZF68</accession>
<comment type="caution">
    <text evidence="1">The sequence shown here is derived from an EMBL/GenBank/DDBJ whole genome shotgun (WGS) entry which is preliminary data.</text>
</comment>
<dbReference type="OrthoDB" id="3789378at2759"/>
<dbReference type="EMBL" id="MCFA01000093">
    <property type="protein sequence ID" value="ORY08923.1"/>
    <property type="molecule type" value="Genomic_DNA"/>
</dbReference>
<evidence type="ECO:0000313" key="1">
    <source>
        <dbReference type="EMBL" id="ORY08923.1"/>
    </source>
</evidence>
<sequence>MALQSTDIENLIKVDPSPWNTMEALLSQFSLPRPVRAAINLTRLNTTSGRHIIYFCPFSQVTCLPTEKHSFRYKMHSIFALRGRNIFKAQTHTLTRMVYNLATASLLLTWTGFAASIVAPPDPSYWKAPYALRVISDDARLDGRTLVPQQYQGHTSTVYIDTKRNPEEAYTIYPSRDPWTGTGVAGELFEQQYHSNSNSTELVLIYGSKPQTASGTPLFVLNTDTGPGVTHVWPAGSTVVTWGGYMFVWDEEKERAILRYSGWNEGMRWIASFSTGSSYFVYQFNGTLPDPKAGWGSSVSSIVNSGIAIDLEVVPLWTILESGQ</sequence>
<dbReference type="Proteomes" id="UP000193144">
    <property type="component" value="Unassembled WGS sequence"/>
</dbReference>
<gene>
    <name evidence="1" type="ORF">BCR34DRAFT_386130</name>
</gene>
<evidence type="ECO:0000313" key="2">
    <source>
        <dbReference type="Proteomes" id="UP000193144"/>
    </source>
</evidence>
<name>A0A1Y1ZF68_9PLEO</name>